<accession>A0A370THB9</accession>
<dbReference type="Proteomes" id="UP000254866">
    <property type="component" value="Unassembled WGS sequence"/>
</dbReference>
<gene>
    <name evidence="2" type="ORF">BP5553_07720</name>
</gene>
<proteinExistence type="predicted"/>
<comment type="caution">
    <text evidence="2">The sequence shown here is derived from an EMBL/GenBank/DDBJ whole genome shotgun (WGS) entry which is preliminary data.</text>
</comment>
<keyword evidence="3" id="KW-1185">Reference proteome</keyword>
<dbReference type="PANTHER" id="PTHR35910:SF1">
    <property type="entry name" value="2EXR DOMAIN-CONTAINING PROTEIN"/>
    <property type="match status" value="1"/>
</dbReference>
<dbReference type="AlphaFoldDB" id="A0A370THB9"/>
<feature type="domain" description="2EXR" evidence="1">
    <location>
        <begin position="4"/>
        <end position="82"/>
    </location>
</feature>
<organism evidence="2 3">
    <name type="scientific">Venustampulla echinocandica</name>
    <dbReference type="NCBI Taxonomy" id="2656787"/>
    <lineage>
        <taxon>Eukaryota</taxon>
        <taxon>Fungi</taxon>
        <taxon>Dikarya</taxon>
        <taxon>Ascomycota</taxon>
        <taxon>Pezizomycotina</taxon>
        <taxon>Leotiomycetes</taxon>
        <taxon>Helotiales</taxon>
        <taxon>Pleuroascaceae</taxon>
        <taxon>Venustampulla</taxon>
    </lineage>
</organism>
<evidence type="ECO:0000259" key="1">
    <source>
        <dbReference type="Pfam" id="PF20150"/>
    </source>
</evidence>
<protein>
    <recommendedName>
        <fullName evidence="1">2EXR domain-containing protein</fullName>
    </recommendedName>
</protein>
<evidence type="ECO:0000313" key="2">
    <source>
        <dbReference type="EMBL" id="RDL34592.1"/>
    </source>
</evidence>
<dbReference type="Pfam" id="PF20150">
    <property type="entry name" value="2EXR"/>
    <property type="match status" value="1"/>
</dbReference>
<reference evidence="2 3" key="1">
    <citation type="journal article" date="2018" name="IMA Fungus">
        <title>IMA Genome-F 9: Draft genome sequence of Annulohypoxylon stygium, Aspergillus mulundensis, Berkeleyomyces basicola (syn. Thielaviopsis basicola), Ceratocystis smalleyi, two Cercospora beticola strains, Coleophoma cylindrospora, Fusarium fracticaudum, Phialophora cf. hyalina, and Morchella septimelata.</title>
        <authorList>
            <person name="Wingfield B.D."/>
            <person name="Bills G.F."/>
            <person name="Dong Y."/>
            <person name="Huang W."/>
            <person name="Nel W.J."/>
            <person name="Swalarsk-Parry B.S."/>
            <person name="Vaghefi N."/>
            <person name="Wilken P.M."/>
            <person name="An Z."/>
            <person name="de Beer Z.W."/>
            <person name="De Vos L."/>
            <person name="Chen L."/>
            <person name="Duong T.A."/>
            <person name="Gao Y."/>
            <person name="Hammerbacher A."/>
            <person name="Kikkert J.R."/>
            <person name="Li Y."/>
            <person name="Li H."/>
            <person name="Li K."/>
            <person name="Li Q."/>
            <person name="Liu X."/>
            <person name="Ma X."/>
            <person name="Naidoo K."/>
            <person name="Pethybridge S.J."/>
            <person name="Sun J."/>
            <person name="Steenkamp E.T."/>
            <person name="van der Nest M.A."/>
            <person name="van Wyk S."/>
            <person name="Wingfield M.J."/>
            <person name="Xiong C."/>
            <person name="Yue Q."/>
            <person name="Zhang X."/>
        </authorList>
    </citation>
    <scope>NUCLEOTIDE SEQUENCE [LARGE SCALE GENOMIC DNA]</scope>
    <source>
        <strain evidence="2 3">BP 5553</strain>
    </source>
</reference>
<dbReference type="OrthoDB" id="3473305at2759"/>
<dbReference type="RefSeq" id="XP_031867574.1">
    <property type="nucleotide sequence ID" value="XM_032016343.1"/>
</dbReference>
<name>A0A370THB9_9HELO</name>
<sequence length="235" mass="27964">MATFHPFPRLIPEIRTQIWALATEDRVIRVNESNWGPWSPSPVPAITRACRESRKHCSYQKSFFSSIAGGRYIWVSFDHDTIHVRSTVFWGFEFTRLPIGDIKHLRIELVDEEGKEVEEDWWYHHKALLRDFPKLKSVDLLVPLELRFYGQYIEDAYFGTCDRKNVRIVNMSTGEWFDDETAGPYIDYIESWGGEHLDCMTRLVEWDVDEESRKERVEDMKQLQMPRPRINLDYQ</sequence>
<dbReference type="GeneID" id="43600569"/>
<evidence type="ECO:0000313" key="3">
    <source>
        <dbReference type="Proteomes" id="UP000254866"/>
    </source>
</evidence>
<dbReference type="EMBL" id="NPIC01000007">
    <property type="protein sequence ID" value="RDL34592.1"/>
    <property type="molecule type" value="Genomic_DNA"/>
</dbReference>
<dbReference type="InterPro" id="IPR045518">
    <property type="entry name" value="2EXR"/>
</dbReference>
<dbReference type="PANTHER" id="PTHR35910">
    <property type="entry name" value="2EXR DOMAIN-CONTAINING PROTEIN"/>
    <property type="match status" value="1"/>
</dbReference>